<dbReference type="Proteomes" id="UP000236161">
    <property type="component" value="Unassembled WGS sequence"/>
</dbReference>
<proteinExistence type="predicted"/>
<evidence type="ECO:0000313" key="1">
    <source>
        <dbReference type="EMBL" id="PKA58636.1"/>
    </source>
</evidence>
<keyword evidence="2" id="KW-1185">Reference proteome</keyword>
<organism evidence="1 2">
    <name type="scientific">Apostasia shenzhenica</name>
    <dbReference type="NCBI Taxonomy" id="1088818"/>
    <lineage>
        <taxon>Eukaryota</taxon>
        <taxon>Viridiplantae</taxon>
        <taxon>Streptophyta</taxon>
        <taxon>Embryophyta</taxon>
        <taxon>Tracheophyta</taxon>
        <taxon>Spermatophyta</taxon>
        <taxon>Magnoliopsida</taxon>
        <taxon>Liliopsida</taxon>
        <taxon>Asparagales</taxon>
        <taxon>Orchidaceae</taxon>
        <taxon>Apostasioideae</taxon>
        <taxon>Apostasia</taxon>
    </lineage>
</organism>
<evidence type="ECO:0000313" key="2">
    <source>
        <dbReference type="Proteomes" id="UP000236161"/>
    </source>
</evidence>
<dbReference type="EMBL" id="KZ451951">
    <property type="protein sequence ID" value="PKA58636.1"/>
    <property type="molecule type" value="Genomic_DNA"/>
</dbReference>
<sequence length="57" mass="6531">MSTELSNAPFYKCLKFKGSAEIEDPLLTIPLRLIKRPLQKFLKFSLMTVGLLQAPHR</sequence>
<name>A0A2I0AT17_9ASPA</name>
<protein>
    <submittedName>
        <fullName evidence="1">Uncharacterized protein</fullName>
    </submittedName>
</protein>
<dbReference type="AlphaFoldDB" id="A0A2I0AT17"/>
<accession>A0A2I0AT17</accession>
<gene>
    <name evidence="1" type="ORF">AXF42_Ash008923</name>
</gene>
<reference evidence="1 2" key="1">
    <citation type="journal article" date="2017" name="Nature">
        <title>The Apostasia genome and the evolution of orchids.</title>
        <authorList>
            <person name="Zhang G.Q."/>
            <person name="Liu K.W."/>
            <person name="Li Z."/>
            <person name="Lohaus R."/>
            <person name="Hsiao Y.Y."/>
            <person name="Niu S.C."/>
            <person name="Wang J.Y."/>
            <person name="Lin Y.C."/>
            <person name="Xu Q."/>
            <person name="Chen L.J."/>
            <person name="Yoshida K."/>
            <person name="Fujiwara S."/>
            <person name="Wang Z.W."/>
            <person name="Zhang Y.Q."/>
            <person name="Mitsuda N."/>
            <person name="Wang M."/>
            <person name="Liu G.H."/>
            <person name="Pecoraro L."/>
            <person name="Huang H.X."/>
            <person name="Xiao X.J."/>
            <person name="Lin M."/>
            <person name="Wu X.Y."/>
            <person name="Wu W.L."/>
            <person name="Chen Y.Y."/>
            <person name="Chang S.B."/>
            <person name="Sakamoto S."/>
            <person name="Ohme-Takagi M."/>
            <person name="Yagi M."/>
            <person name="Zeng S.J."/>
            <person name="Shen C.Y."/>
            <person name="Yeh C.M."/>
            <person name="Luo Y.B."/>
            <person name="Tsai W.C."/>
            <person name="Van de Peer Y."/>
            <person name="Liu Z.J."/>
        </authorList>
    </citation>
    <scope>NUCLEOTIDE SEQUENCE [LARGE SCALE GENOMIC DNA]</scope>
    <source>
        <strain evidence="2">cv. Shenzhen</strain>
        <tissue evidence="1">Stem</tissue>
    </source>
</reference>